<proteinExistence type="predicted"/>
<gene>
    <name evidence="4" type="ORF">J2S66_007013</name>
</gene>
<dbReference type="NCBIfam" id="TIGR03083">
    <property type="entry name" value="maleylpyruvate isomerase family mycothiol-dependent enzyme"/>
    <property type="match status" value="1"/>
</dbReference>
<evidence type="ECO:0000259" key="3">
    <source>
        <dbReference type="Pfam" id="PF11716"/>
    </source>
</evidence>
<reference evidence="4 5" key="1">
    <citation type="submission" date="2023-07" db="EMBL/GenBank/DDBJ databases">
        <title>Sequencing the genomes of 1000 actinobacteria strains.</title>
        <authorList>
            <person name="Klenk H.-P."/>
        </authorList>
    </citation>
    <scope>NUCLEOTIDE SEQUENCE [LARGE SCALE GENOMIC DNA]</scope>
    <source>
        <strain evidence="4 5">DSM 43749</strain>
    </source>
</reference>
<dbReference type="Pfam" id="PF07398">
    <property type="entry name" value="MDMPI_C"/>
    <property type="match status" value="1"/>
</dbReference>
<dbReference type="RefSeq" id="WP_310313550.1">
    <property type="nucleotide sequence ID" value="NZ_BAAAXB010000001.1"/>
</dbReference>
<dbReference type="InterPro" id="IPR017517">
    <property type="entry name" value="Maleyloyr_isom"/>
</dbReference>
<dbReference type="InterPro" id="IPR034660">
    <property type="entry name" value="DinB/YfiT-like"/>
</dbReference>
<sequence>MDRQELNPHALALALRAEVTALADAVDPTRLEDPVPACPGMTVRDLVEHVTTVHRHVTRWVTGGARPSTEPAPDGPDPADVDSADTAPADDLVDRYRTGAAALLAVLDPARATAPAPTWCPWDQTLGFWLRRMAHETAVHRVDVQAANGRAAPLEQALAADGVDEVLRLWLGCHQPPRAHTSGRAVALRVPGREWTVALHPGIVDFCSGATPDAVVSGAASDVDLWLWGRGDESALSVEGDVAAVRALREAVAGVTV</sequence>
<dbReference type="Gene3D" id="1.20.120.450">
    <property type="entry name" value="dinb family like domain"/>
    <property type="match status" value="1"/>
</dbReference>
<dbReference type="SUPFAM" id="SSF109854">
    <property type="entry name" value="DinB/YfiT-like putative metalloenzymes"/>
    <property type="match status" value="1"/>
</dbReference>
<dbReference type="InterPro" id="IPR024344">
    <property type="entry name" value="MDMPI_metal-binding"/>
</dbReference>
<feature type="domain" description="MDMPI C-terminal" evidence="2">
    <location>
        <begin position="158"/>
        <end position="245"/>
    </location>
</feature>
<feature type="region of interest" description="Disordered" evidence="1">
    <location>
        <begin position="60"/>
        <end position="87"/>
    </location>
</feature>
<evidence type="ECO:0000259" key="2">
    <source>
        <dbReference type="Pfam" id="PF07398"/>
    </source>
</evidence>
<protein>
    <submittedName>
        <fullName evidence="4">Uncharacterized protein (TIGR03083 family)</fullName>
    </submittedName>
</protein>
<dbReference type="PANTHER" id="PTHR40758">
    <property type="entry name" value="CONSERVED PROTEIN"/>
    <property type="match status" value="1"/>
</dbReference>
<keyword evidence="5" id="KW-1185">Reference proteome</keyword>
<dbReference type="Pfam" id="PF11716">
    <property type="entry name" value="MDMPI_N"/>
    <property type="match status" value="1"/>
</dbReference>
<organism evidence="4 5">
    <name type="scientific">Saccharothrix longispora</name>
    <dbReference type="NCBI Taxonomy" id="33920"/>
    <lineage>
        <taxon>Bacteria</taxon>
        <taxon>Bacillati</taxon>
        <taxon>Actinomycetota</taxon>
        <taxon>Actinomycetes</taxon>
        <taxon>Pseudonocardiales</taxon>
        <taxon>Pseudonocardiaceae</taxon>
        <taxon>Saccharothrix</taxon>
    </lineage>
</organism>
<feature type="domain" description="Mycothiol-dependent maleylpyruvate isomerase metal-binding" evidence="3">
    <location>
        <begin position="14"/>
        <end position="145"/>
    </location>
</feature>
<comment type="caution">
    <text evidence="4">The sequence shown here is derived from an EMBL/GenBank/DDBJ whole genome shotgun (WGS) entry which is preliminary data.</text>
</comment>
<name>A0ABU1Q864_9PSEU</name>
<evidence type="ECO:0000313" key="4">
    <source>
        <dbReference type="EMBL" id="MDR6598629.1"/>
    </source>
</evidence>
<dbReference type="InterPro" id="IPR010872">
    <property type="entry name" value="MDMPI_C-term_domain"/>
</dbReference>
<dbReference type="Proteomes" id="UP001268819">
    <property type="component" value="Unassembled WGS sequence"/>
</dbReference>
<accession>A0ABU1Q864</accession>
<dbReference type="PANTHER" id="PTHR40758:SF1">
    <property type="entry name" value="CONSERVED PROTEIN"/>
    <property type="match status" value="1"/>
</dbReference>
<dbReference type="EMBL" id="JAVDSG010000001">
    <property type="protein sequence ID" value="MDR6598629.1"/>
    <property type="molecule type" value="Genomic_DNA"/>
</dbReference>
<evidence type="ECO:0000313" key="5">
    <source>
        <dbReference type="Proteomes" id="UP001268819"/>
    </source>
</evidence>
<evidence type="ECO:0000256" key="1">
    <source>
        <dbReference type="SAM" id="MobiDB-lite"/>
    </source>
</evidence>